<keyword evidence="5" id="KW-0812">Transmembrane</keyword>
<evidence type="ECO:0000256" key="1">
    <source>
        <dbReference type="ARBA" id="ARBA00004533"/>
    </source>
</evidence>
<evidence type="ECO:0000256" key="3">
    <source>
        <dbReference type="ARBA" id="ARBA00022475"/>
    </source>
</evidence>
<keyword evidence="12" id="KW-1185">Reference proteome</keyword>
<evidence type="ECO:0000256" key="9">
    <source>
        <dbReference type="SAM" id="MobiDB-lite"/>
    </source>
</evidence>
<evidence type="ECO:0000256" key="6">
    <source>
        <dbReference type="ARBA" id="ARBA00022927"/>
    </source>
</evidence>
<organism evidence="11 12">
    <name type="scientific">Thiogranum longum</name>
    <dbReference type="NCBI Taxonomy" id="1537524"/>
    <lineage>
        <taxon>Bacteria</taxon>
        <taxon>Pseudomonadati</taxon>
        <taxon>Pseudomonadota</taxon>
        <taxon>Gammaproteobacteria</taxon>
        <taxon>Chromatiales</taxon>
        <taxon>Ectothiorhodospiraceae</taxon>
        <taxon>Thiogranum</taxon>
    </lineage>
</organism>
<keyword evidence="6" id="KW-0653">Protein transport</keyword>
<evidence type="ECO:0000256" key="7">
    <source>
        <dbReference type="ARBA" id="ARBA00022989"/>
    </source>
</evidence>
<keyword evidence="8" id="KW-0472">Membrane</keyword>
<evidence type="ECO:0000256" key="2">
    <source>
        <dbReference type="ARBA" id="ARBA00022448"/>
    </source>
</evidence>
<keyword evidence="7" id="KW-1133">Transmembrane helix</keyword>
<keyword evidence="2" id="KW-0813">Transport</keyword>
<evidence type="ECO:0000313" key="12">
    <source>
        <dbReference type="Proteomes" id="UP000295707"/>
    </source>
</evidence>
<feature type="compositionally biased region" description="Low complexity" evidence="9">
    <location>
        <begin position="362"/>
        <end position="374"/>
    </location>
</feature>
<feature type="domain" description="Type II secretion system protein GspC N-terminal" evidence="10">
    <location>
        <begin position="26"/>
        <end position="170"/>
    </location>
</feature>
<accession>A0A4R1HC61</accession>
<name>A0A4R1HC61_9GAMM</name>
<evidence type="ECO:0000256" key="8">
    <source>
        <dbReference type="ARBA" id="ARBA00023136"/>
    </source>
</evidence>
<dbReference type="InterPro" id="IPR036034">
    <property type="entry name" value="PDZ_sf"/>
</dbReference>
<evidence type="ECO:0000256" key="5">
    <source>
        <dbReference type="ARBA" id="ARBA00022692"/>
    </source>
</evidence>
<feature type="compositionally biased region" description="Polar residues" evidence="9">
    <location>
        <begin position="320"/>
        <end position="338"/>
    </location>
</feature>
<keyword evidence="3" id="KW-1003">Cell membrane</keyword>
<dbReference type="GO" id="GO:0005886">
    <property type="term" value="C:plasma membrane"/>
    <property type="evidence" value="ECO:0007669"/>
    <property type="project" value="UniProtKB-SubCell"/>
</dbReference>
<dbReference type="OrthoDB" id="1491375at2"/>
<evidence type="ECO:0000259" key="10">
    <source>
        <dbReference type="Pfam" id="PF11356"/>
    </source>
</evidence>
<reference evidence="11 12" key="1">
    <citation type="submission" date="2019-03" db="EMBL/GenBank/DDBJ databases">
        <title>Genomic Encyclopedia of Type Strains, Phase IV (KMG-IV): sequencing the most valuable type-strain genomes for metagenomic binning, comparative biology and taxonomic classification.</title>
        <authorList>
            <person name="Goeker M."/>
        </authorList>
    </citation>
    <scope>NUCLEOTIDE SEQUENCE [LARGE SCALE GENOMIC DNA]</scope>
    <source>
        <strain evidence="11 12">DSM 19610</strain>
    </source>
</reference>
<feature type="compositionally biased region" description="Acidic residues" evidence="9">
    <location>
        <begin position="375"/>
        <end position="389"/>
    </location>
</feature>
<feature type="compositionally biased region" description="Basic and acidic residues" evidence="9">
    <location>
        <begin position="391"/>
        <end position="401"/>
    </location>
</feature>
<dbReference type="RefSeq" id="WP_132973324.1">
    <property type="nucleotide sequence ID" value="NZ_SMFX01000001.1"/>
</dbReference>
<feature type="region of interest" description="Disordered" evidence="9">
    <location>
        <begin position="318"/>
        <end position="412"/>
    </location>
</feature>
<gene>
    <name evidence="11" type="ORF">DFR30_2310</name>
</gene>
<comment type="caution">
    <text evidence="11">The sequence shown here is derived from an EMBL/GenBank/DDBJ whole genome shotgun (WGS) entry which is preliminary data.</text>
</comment>
<dbReference type="GO" id="GO:0015031">
    <property type="term" value="P:protein transport"/>
    <property type="evidence" value="ECO:0007669"/>
    <property type="project" value="UniProtKB-KW"/>
</dbReference>
<protein>
    <submittedName>
        <fullName evidence="11">Type II secretion system protein C</fullName>
    </submittedName>
</protein>
<feature type="region of interest" description="Disordered" evidence="9">
    <location>
        <begin position="48"/>
        <end position="70"/>
    </location>
</feature>
<proteinExistence type="predicted"/>
<evidence type="ECO:0000313" key="11">
    <source>
        <dbReference type="EMBL" id="TCK19018.1"/>
    </source>
</evidence>
<feature type="compositionally biased region" description="Polar residues" evidence="9">
    <location>
        <begin position="402"/>
        <end position="412"/>
    </location>
</feature>
<dbReference type="InterPro" id="IPR024961">
    <property type="entry name" value="T2SS_GspC_N"/>
</dbReference>
<keyword evidence="4" id="KW-0997">Cell inner membrane</keyword>
<dbReference type="Gene3D" id="2.30.42.10">
    <property type="match status" value="1"/>
</dbReference>
<dbReference type="Gene3D" id="2.30.30.830">
    <property type="match status" value="1"/>
</dbReference>
<comment type="subcellular location">
    <subcellularLocation>
        <location evidence="1">Cell inner membrane</location>
    </subcellularLocation>
</comment>
<dbReference type="AlphaFoldDB" id="A0A4R1HC61"/>
<dbReference type="Pfam" id="PF11356">
    <property type="entry name" value="T2SSC"/>
    <property type="match status" value="1"/>
</dbReference>
<dbReference type="Proteomes" id="UP000295707">
    <property type="component" value="Unassembled WGS sequence"/>
</dbReference>
<dbReference type="EMBL" id="SMFX01000001">
    <property type="protein sequence ID" value="TCK19018.1"/>
    <property type="molecule type" value="Genomic_DNA"/>
</dbReference>
<evidence type="ECO:0000256" key="4">
    <source>
        <dbReference type="ARBA" id="ARBA00022519"/>
    </source>
</evidence>
<sequence>MSSTKKCKLFKPRTPGGWLRLFINVLIAAALVQQTAVFGSSILNRLQSGGSRDISVSTSEIEPSTGSGQAARSYASQDIADLHMFGQANENTSETTEPVVAPETKLDLTLRGIFSGDNVDHSFAIIQNNRDKKERYFTIQQKVFELATLKEIYDDRIILLINGQYETLKLPKDSLSREHFYDSAEIQAEKKRIVTNYRDRFLAGDGMDLIKLFGFEEAFKGGSFIGFRVKALGEEGREMMATLGIEDGDLITVLNGMRFSDGLEGIEEIKKLKTATSADVIIDRNGNEIPFHFEFETAFADPGAEEAVSGPVYGKAGDVSQASGNPQPLTEANDNALVTSPGFVTPSSAGSRLVEKGGDKGSSTPVSAVVSPVSIDDEDLGVDWDESQQAEEYRAKQRERTTGVSQSVEFDH</sequence>